<keyword evidence="2" id="KW-1185">Reference proteome</keyword>
<proteinExistence type="predicted"/>
<gene>
    <name evidence="1" type="ORF">X975_26898</name>
</gene>
<organism evidence="1 2">
    <name type="scientific">Stegodyphus mimosarum</name>
    <name type="common">African social velvet spider</name>
    <dbReference type="NCBI Taxonomy" id="407821"/>
    <lineage>
        <taxon>Eukaryota</taxon>
        <taxon>Metazoa</taxon>
        <taxon>Ecdysozoa</taxon>
        <taxon>Arthropoda</taxon>
        <taxon>Chelicerata</taxon>
        <taxon>Arachnida</taxon>
        <taxon>Araneae</taxon>
        <taxon>Araneomorphae</taxon>
        <taxon>Entelegynae</taxon>
        <taxon>Eresoidea</taxon>
        <taxon>Eresidae</taxon>
        <taxon>Stegodyphus</taxon>
    </lineage>
</organism>
<evidence type="ECO:0000313" key="1">
    <source>
        <dbReference type="EMBL" id="KFM56832.1"/>
    </source>
</evidence>
<name>A0A087SVE3_STEMI</name>
<dbReference type="AlphaFoldDB" id="A0A087SVE3"/>
<dbReference type="Proteomes" id="UP000054359">
    <property type="component" value="Unassembled WGS sequence"/>
</dbReference>
<protein>
    <submittedName>
        <fullName evidence="1">Uncharacterized protein</fullName>
    </submittedName>
</protein>
<evidence type="ECO:0000313" key="2">
    <source>
        <dbReference type="Proteomes" id="UP000054359"/>
    </source>
</evidence>
<accession>A0A087SVE3</accession>
<dbReference type="OrthoDB" id="8037348at2759"/>
<sequence>MLCVPLTLASKEPCLNWDAVDPEFLLMDDNAWPRLADVVSEYLQTEDTTQRD</sequence>
<dbReference type="EMBL" id="KK112142">
    <property type="protein sequence ID" value="KFM56832.1"/>
    <property type="molecule type" value="Genomic_DNA"/>
</dbReference>
<feature type="non-terminal residue" evidence="1">
    <location>
        <position position="52"/>
    </location>
</feature>
<reference evidence="1 2" key="1">
    <citation type="submission" date="2013-11" db="EMBL/GenBank/DDBJ databases">
        <title>Genome sequencing of Stegodyphus mimosarum.</title>
        <authorList>
            <person name="Bechsgaard J."/>
        </authorList>
    </citation>
    <scope>NUCLEOTIDE SEQUENCE [LARGE SCALE GENOMIC DNA]</scope>
</reference>